<keyword evidence="3" id="KW-0804">Transcription</keyword>
<sequence>MKVRETVARNLRIARNDRQLSQEELGLRANVHRTYIGMLEREEYNPTIEMLEKLAAALDLKVVDFFKTDANQ</sequence>
<dbReference type="RefSeq" id="WP_011970291.1">
    <property type="nucleotide sequence ID" value="NZ_ATYC01000008.1"/>
</dbReference>
<reference evidence="9 10" key="3">
    <citation type="journal article" date="2018" name="FEMS Microbiol. Ecol.">
        <title>Co-invading symbiotic mutualists of Medicago polymorpha retain high ancestral diversity and contain diverse accessory genomes.</title>
        <authorList>
            <person name="Porter S.S."/>
            <person name="Faber-Hammond J.J."/>
            <person name="Friesen M.L."/>
        </authorList>
    </citation>
    <scope>NUCLEOTIDE SEQUENCE [LARGE SCALE GENOMIC DNA]</scope>
    <source>
        <strain evidence="9 10">Str16</strain>
    </source>
</reference>
<dbReference type="Gene3D" id="1.10.260.40">
    <property type="entry name" value="lambda repressor-like DNA-binding domains"/>
    <property type="match status" value="1"/>
</dbReference>
<evidence type="ECO:0000313" key="5">
    <source>
        <dbReference type="EMBL" id="MQW70316.1"/>
    </source>
</evidence>
<evidence type="ECO:0000313" key="10">
    <source>
        <dbReference type="Proteomes" id="UP001190825"/>
    </source>
</evidence>
<dbReference type="SMART" id="SM00530">
    <property type="entry name" value="HTH_XRE"/>
    <property type="match status" value="1"/>
</dbReference>
<evidence type="ECO:0000256" key="2">
    <source>
        <dbReference type="ARBA" id="ARBA00023125"/>
    </source>
</evidence>
<dbReference type="EMBL" id="WISB01000096">
    <property type="protein sequence ID" value="MQW70343.1"/>
    <property type="molecule type" value="Genomic_DNA"/>
</dbReference>
<evidence type="ECO:0000256" key="3">
    <source>
        <dbReference type="ARBA" id="ARBA00023163"/>
    </source>
</evidence>
<evidence type="ECO:0000256" key="1">
    <source>
        <dbReference type="ARBA" id="ARBA00023015"/>
    </source>
</evidence>
<keyword evidence="1" id="KW-0805">Transcription regulation</keyword>
<dbReference type="PROSITE" id="PS50943">
    <property type="entry name" value="HTH_CROC1"/>
    <property type="match status" value="1"/>
</dbReference>
<dbReference type="OMA" id="HAATIDM"/>
<evidence type="ECO:0000259" key="4">
    <source>
        <dbReference type="PROSITE" id="PS50943"/>
    </source>
</evidence>
<evidence type="ECO:0000313" key="8">
    <source>
        <dbReference type="EMBL" id="MQW70346.1"/>
    </source>
</evidence>
<dbReference type="EMBL" id="NBUC01000147">
    <property type="protein sequence ID" value="PLT96048.1"/>
    <property type="molecule type" value="Genomic_DNA"/>
</dbReference>
<dbReference type="EMBL" id="WISB01000090">
    <property type="protein sequence ID" value="MQW70316.1"/>
    <property type="molecule type" value="Genomic_DNA"/>
</dbReference>
<dbReference type="Proteomes" id="UP001190825">
    <property type="component" value="Unassembled WGS sequence"/>
</dbReference>
<dbReference type="AlphaFoldDB" id="A0A6G1WL03"/>
<dbReference type="PANTHER" id="PTHR46797">
    <property type="entry name" value="HTH-TYPE TRANSCRIPTIONAL REGULATOR"/>
    <property type="match status" value="1"/>
</dbReference>
<dbReference type="GO" id="GO:0003700">
    <property type="term" value="F:DNA-binding transcription factor activity"/>
    <property type="evidence" value="ECO:0007669"/>
    <property type="project" value="TreeGrafter"/>
</dbReference>
<organism evidence="7">
    <name type="scientific">Sinorhizobium medicae</name>
    <dbReference type="NCBI Taxonomy" id="110321"/>
    <lineage>
        <taxon>Bacteria</taxon>
        <taxon>Pseudomonadati</taxon>
        <taxon>Pseudomonadota</taxon>
        <taxon>Alphaproteobacteria</taxon>
        <taxon>Hyphomicrobiales</taxon>
        <taxon>Rhizobiaceae</taxon>
        <taxon>Sinorhizobium/Ensifer group</taxon>
        <taxon>Sinorhizobium</taxon>
    </lineage>
</organism>
<dbReference type="InterPro" id="IPR010982">
    <property type="entry name" value="Lambda_DNA-bd_dom_sf"/>
</dbReference>
<evidence type="ECO:0000313" key="6">
    <source>
        <dbReference type="EMBL" id="MQW70329.1"/>
    </source>
</evidence>
<dbReference type="GO" id="GO:0003677">
    <property type="term" value="F:DNA binding"/>
    <property type="evidence" value="ECO:0007669"/>
    <property type="project" value="UniProtKB-KW"/>
</dbReference>
<dbReference type="Pfam" id="PF01381">
    <property type="entry name" value="HTH_3"/>
    <property type="match status" value="1"/>
</dbReference>
<gene>
    <name evidence="9" type="ORF">BMJ33_29275</name>
    <name evidence="5" type="ORF">GHJ91_14420</name>
    <name evidence="6" type="ORF">GHJ91_14490</name>
    <name evidence="7" type="ORF">GHJ91_14580</name>
    <name evidence="8" type="ORF">GHJ91_14595</name>
</gene>
<comment type="caution">
    <text evidence="7">The sequence shown here is derived from an EMBL/GenBank/DDBJ whole genome shotgun (WGS) entry which is preliminary data.</text>
</comment>
<dbReference type="PANTHER" id="PTHR46797:SF23">
    <property type="entry name" value="HTH-TYPE TRANSCRIPTIONAL REGULATOR SUTR"/>
    <property type="match status" value="1"/>
</dbReference>
<reference evidence="9" key="2">
    <citation type="submission" date="2017-04" db="EMBL/GenBank/DDBJ databases">
        <authorList>
            <person name="Porter S."/>
            <person name="Friesen M.L."/>
            <person name="Faber-Hammond J."/>
        </authorList>
    </citation>
    <scope>NUCLEOTIDE SEQUENCE</scope>
    <source>
        <strain evidence="9">Str16</strain>
    </source>
</reference>
<dbReference type="EMBL" id="WISB01000095">
    <property type="protein sequence ID" value="MQW70329.1"/>
    <property type="molecule type" value="Genomic_DNA"/>
</dbReference>
<dbReference type="InterPro" id="IPR050807">
    <property type="entry name" value="TransReg_Diox_bact_type"/>
</dbReference>
<feature type="domain" description="HTH cro/C1-type" evidence="4">
    <location>
        <begin position="11"/>
        <end position="65"/>
    </location>
</feature>
<name>A0A6G1WL03_9HYPH</name>
<reference evidence="7" key="1">
    <citation type="journal article" date="2013" name="Genome Biol.">
        <title>Comparative genomics of the core and accessory genomes of 48 Sinorhizobium strains comprising five genospecies.</title>
        <authorList>
            <person name="Sugawara M."/>
            <person name="Epstein B."/>
            <person name="Badgley B.D."/>
            <person name="Unno T."/>
            <person name="Xu L."/>
            <person name="Reese J."/>
            <person name="Gyaneshwar P."/>
            <person name="Denny R."/>
            <person name="Mudge J."/>
            <person name="Bharti A.K."/>
            <person name="Farmer A.D."/>
            <person name="May G.D."/>
            <person name="Woodward J.E."/>
            <person name="Medigue C."/>
            <person name="Vallenet D."/>
            <person name="Lajus A."/>
            <person name="Rouy Z."/>
            <person name="Martinez-Vaz B."/>
            <person name="Tiffin P."/>
            <person name="Young N.D."/>
            <person name="Sadowsky M.J."/>
        </authorList>
    </citation>
    <scope>NUCLEOTIDE SEQUENCE</scope>
    <source>
        <strain evidence="7">M1</strain>
    </source>
</reference>
<dbReference type="GO" id="GO:0005829">
    <property type="term" value="C:cytosol"/>
    <property type="evidence" value="ECO:0007669"/>
    <property type="project" value="TreeGrafter"/>
</dbReference>
<accession>A0A6G1WL03</accession>
<evidence type="ECO:0000313" key="7">
    <source>
        <dbReference type="EMBL" id="MQW70343.1"/>
    </source>
</evidence>
<keyword evidence="2" id="KW-0238">DNA-binding</keyword>
<proteinExistence type="predicted"/>
<evidence type="ECO:0000313" key="9">
    <source>
        <dbReference type="EMBL" id="PLT96048.1"/>
    </source>
</evidence>
<dbReference type="InterPro" id="IPR001387">
    <property type="entry name" value="Cro/C1-type_HTH"/>
</dbReference>
<protein>
    <submittedName>
        <fullName evidence="7">Helix-turn-helix domain-containing protein</fullName>
    </submittedName>
    <submittedName>
        <fullName evidence="9">Transcriptional regulator</fullName>
    </submittedName>
</protein>
<dbReference type="EMBL" id="WISB01000097">
    <property type="protein sequence ID" value="MQW70346.1"/>
    <property type="molecule type" value="Genomic_DNA"/>
</dbReference>
<keyword evidence="10" id="KW-1185">Reference proteome</keyword>
<dbReference type="SUPFAM" id="SSF47413">
    <property type="entry name" value="lambda repressor-like DNA-binding domains"/>
    <property type="match status" value="1"/>
</dbReference>
<dbReference type="CDD" id="cd00093">
    <property type="entry name" value="HTH_XRE"/>
    <property type="match status" value="1"/>
</dbReference>